<dbReference type="GO" id="GO:0005506">
    <property type="term" value="F:iron ion binding"/>
    <property type="evidence" value="ECO:0007669"/>
    <property type="project" value="InterPro"/>
</dbReference>
<evidence type="ECO:0000313" key="9">
    <source>
        <dbReference type="Proteomes" id="UP000663828"/>
    </source>
</evidence>
<dbReference type="InterPro" id="IPR050307">
    <property type="entry name" value="Sterol_Desaturase_Related"/>
</dbReference>
<sequence>MDLVLNIYDQWLLTPYVYPKEGWPEDSLLRQIVSLAILINIHGILLYFFLGTFSYLFLFDKKQMEHPLFLKNQIRQEIKVSLQNIPFMSIPTIIVFLFEIRGYSRLYDSSQRSYGLIPFLKEFGSFLFFTDMLIYFIHRGLHHPLVYKHCHKLHHKWIVPTPFASHAFQWLDGFLQSLPYHLYVFLFPLHKISYLFFFIFVNFWTVSIHDGNYAVPKLFQPFVNGAAHHSDHHQYYNYNYGQFFTFWDRLMCSFRQPSVYDDEKKNID</sequence>
<comment type="subcellular location">
    <subcellularLocation>
        <location evidence="1">Membrane</location>
    </subcellularLocation>
</comment>
<dbReference type="InterPro" id="IPR006694">
    <property type="entry name" value="Fatty_acid_hydroxylase"/>
</dbReference>
<comment type="caution">
    <text evidence="8">The sequence shown here is derived from an EMBL/GenBank/DDBJ whole genome shotgun (WGS) entry which is preliminary data.</text>
</comment>
<feature type="transmembrane region" description="Helical" evidence="5">
    <location>
        <begin position="180"/>
        <end position="204"/>
    </location>
</feature>
<feature type="domain" description="Fatty acid hydroxylase" evidence="6">
    <location>
        <begin position="126"/>
        <end position="251"/>
    </location>
</feature>
<dbReference type="GO" id="GO:0016491">
    <property type="term" value="F:oxidoreductase activity"/>
    <property type="evidence" value="ECO:0007669"/>
    <property type="project" value="InterPro"/>
</dbReference>
<evidence type="ECO:0000256" key="5">
    <source>
        <dbReference type="SAM" id="Phobius"/>
    </source>
</evidence>
<dbReference type="AlphaFoldDB" id="A0A815RRI3"/>
<organism evidence="8 9">
    <name type="scientific">Adineta ricciae</name>
    <name type="common">Rotifer</name>
    <dbReference type="NCBI Taxonomy" id="249248"/>
    <lineage>
        <taxon>Eukaryota</taxon>
        <taxon>Metazoa</taxon>
        <taxon>Spiralia</taxon>
        <taxon>Gnathifera</taxon>
        <taxon>Rotifera</taxon>
        <taxon>Eurotatoria</taxon>
        <taxon>Bdelloidea</taxon>
        <taxon>Adinetida</taxon>
        <taxon>Adinetidae</taxon>
        <taxon>Adineta</taxon>
    </lineage>
</organism>
<dbReference type="OrthoDB" id="408954at2759"/>
<feature type="transmembrane region" description="Helical" evidence="5">
    <location>
        <begin position="32"/>
        <end position="58"/>
    </location>
</feature>
<keyword evidence="9" id="KW-1185">Reference proteome</keyword>
<dbReference type="Proteomes" id="UP000663828">
    <property type="component" value="Unassembled WGS sequence"/>
</dbReference>
<evidence type="ECO:0000256" key="3">
    <source>
        <dbReference type="ARBA" id="ARBA00022989"/>
    </source>
</evidence>
<protein>
    <recommendedName>
        <fullName evidence="6">Fatty acid hydroxylase domain-containing protein</fullName>
    </recommendedName>
</protein>
<dbReference type="Pfam" id="PF04116">
    <property type="entry name" value="FA_hydroxylase"/>
    <property type="match status" value="1"/>
</dbReference>
<evidence type="ECO:0000259" key="6">
    <source>
        <dbReference type="Pfam" id="PF04116"/>
    </source>
</evidence>
<feature type="transmembrane region" description="Helical" evidence="5">
    <location>
        <begin position="78"/>
        <end position="98"/>
    </location>
</feature>
<reference evidence="8" key="1">
    <citation type="submission" date="2021-02" db="EMBL/GenBank/DDBJ databases">
        <authorList>
            <person name="Nowell W R."/>
        </authorList>
    </citation>
    <scope>NUCLEOTIDE SEQUENCE</scope>
</reference>
<evidence type="ECO:0000313" key="7">
    <source>
        <dbReference type="EMBL" id="CAF0852821.1"/>
    </source>
</evidence>
<dbReference type="GO" id="GO:0016020">
    <property type="term" value="C:membrane"/>
    <property type="evidence" value="ECO:0007669"/>
    <property type="project" value="UniProtKB-SubCell"/>
</dbReference>
<gene>
    <name evidence="7" type="ORF">EDS130_LOCUS7404</name>
    <name evidence="8" type="ORF">XAT740_LOCUS38555</name>
</gene>
<dbReference type="PANTHER" id="PTHR11863">
    <property type="entry name" value="STEROL DESATURASE"/>
    <property type="match status" value="1"/>
</dbReference>
<keyword evidence="3 5" id="KW-1133">Transmembrane helix</keyword>
<evidence type="ECO:0000256" key="2">
    <source>
        <dbReference type="ARBA" id="ARBA00022692"/>
    </source>
</evidence>
<dbReference type="Proteomes" id="UP000663852">
    <property type="component" value="Unassembled WGS sequence"/>
</dbReference>
<keyword evidence="2 5" id="KW-0812">Transmembrane</keyword>
<accession>A0A815RRI3</accession>
<name>A0A815RRI3_ADIRI</name>
<evidence type="ECO:0000313" key="8">
    <source>
        <dbReference type="EMBL" id="CAF1481443.1"/>
    </source>
</evidence>
<proteinExistence type="predicted"/>
<keyword evidence="4 5" id="KW-0472">Membrane</keyword>
<dbReference type="GO" id="GO:0008610">
    <property type="term" value="P:lipid biosynthetic process"/>
    <property type="evidence" value="ECO:0007669"/>
    <property type="project" value="InterPro"/>
</dbReference>
<evidence type="ECO:0000256" key="1">
    <source>
        <dbReference type="ARBA" id="ARBA00004370"/>
    </source>
</evidence>
<dbReference type="EMBL" id="CAJNOJ010000022">
    <property type="protein sequence ID" value="CAF0852821.1"/>
    <property type="molecule type" value="Genomic_DNA"/>
</dbReference>
<dbReference type="EMBL" id="CAJNOR010004178">
    <property type="protein sequence ID" value="CAF1481443.1"/>
    <property type="molecule type" value="Genomic_DNA"/>
</dbReference>
<evidence type="ECO:0000256" key="4">
    <source>
        <dbReference type="ARBA" id="ARBA00023136"/>
    </source>
</evidence>